<dbReference type="Proteomes" id="UP000261032">
    <property type="component" value="Unassembled WGS sequence"/>
</dbReference>
<comment type="caution">
    <text evidence="1">The sequence shown here is derived from an EMBL/GenBank/DDBJ whole genome shotgun (WGS) entry which is preliminary data.</text>
</comment>
<dbReference type="EMBL" id="QUSL01000085">
    <property type="protein sequence ID" value="RGD76051.1"/>
    <property type="molecule type" value="Genomic_DNA"/>
</dbReference>
<protein>
    <submittedName>
        <fullName evidence="1">Uncharacterized protein</fullName>
    </submittedName>
</protein>
<accession>A0A3E3E3A6</accession>
<organism evidence="1 2">
    <name type="scientific">Thomasclavelia ramosa</name>
    <dbReference type="NCBI Taxonomy" id="1547"/>
    <lineage>
        <taxon>Bacteria</taxon>
        <taxon>Bacillati</taxon>
        <taxon>Bacillota</taxon>
        <taxon>Erysipelotrichia</taxon>
        <taxon>Erysipelotrichales</taxon>
        <taxon>Coprobacillaceae</taxon>
        <taxon>Thomasclavelia</taxon>
    </lineage>
</organism>
<dbReference type="RefSeq" id="WP_117582749.1">
    <property type="nucleotide sequence ID" value="NZ_QUSL01000085.1"/>
</dbReference>
<gene>
    <name evidence="1" type="ORF">DXB93_19195</name>
</gene>
<reference evidence="1 2" key="1">
    <citation type="submission" date="2018-08" db="EMBL/GenBank/DDBJ databases">
        <title>A genome reference for cultivated species of the human gut microbiota.</title>
        <authorList>
            <person name="Zou Y."/>
            <person name="Xue W."/>
            <person name="Luo G."/>
        </authorList>
    </citation>
    <scope>NUCLEOTIDE SEQUENCE [LARGE SCALE GENOMIC DNA]</scope>
    <source>
        <strain evidence="1 2">OM06-4</strain>
    </source>
</reference>
<name>A0A3E3E3A6_9FIRM</name>
<evidence type="ECO:0000313" key="2">
    <source>
        <dbReference type="Proteomes" id="UP000261032"/>
    </source>
</evidence>
<proteinExistence type="predicted"/>
<sequence>MGEYEYDFLNIDLISDNNDYLVYRYDYHHERFSDESLIIKIHKDIVINYESKDRDLFLSEVKQSISNGSIIIDDRIDNNYHDLSIIIDLILTVIQGYKQFNVFGQSFTIDNLEEDEMDDEDLEYDFDEIMSDLYKKQMN</sequence>
<evidence type="ECO:0000313" key="1">
    <source>
        <dbReference type="EMBL" id="RGD76051.1"/>
    </source>
</evidence>
<dbReference type="AlphaFoldDB" id="A0A3E3E3A6"/>